<keyword evidence="1" id="KW-1133">Transmembrane helix</keyword>
<sequence>MWHTAFILGRAPPFWTHAREKESMSFKERTKGTAVASFRFASFIHISHSFHSQPPLWTKFVGFTGAAGFSLAVLWFVSFGLALLVHHCCGWRINVRGKGSRFSQRICLIMLIVFTCAAAIGCILVSVGQDDFHADMLTEKTNENSGKIRRVFNSVRSALITVAAVMLLLSLPWFCPVYPWASSTQFTYSLLVDGWLLVAVTFVLCGVFVILDRSSRKIFSAYRHQANPCFQLIKVHHEVLGIHSS</sequence>
<dbReference type="GO" id="GO:0016020">
    <property type="term" value="C:membrane"/>
    <property type="evidence" value="ECO:0007669"/>
    <property type="project" value="TreeGrafter"/>
</dbReference>
<dbReference type="OrthoDB" id="1937321at2759"/>
<dbReference type="InterPro" id="IPR040283">
    <property type="entry name" value="DDB_G0292058-like"/>
</dbReference>
<keyword evidence="1" id="KW-0472">Membrane</keyword>
<feature type="transmembrane region" description="Helical" evidence="1">
    <location>
        <begin position="60"/>
        <end position="85"/>
    </location>
</feature>
<feature type="transmembrane region" description="Helical" evidence="1">
    <location>
        <begin position="106"/>
        <end position="127"/>
    </location>
</feature>
<evidence type="ECO:0000313" key="2">
    <source>
        <dbReference type="EMBL" id="KAA8529335.1"/>
    </source>
</evidence>
<evidence type="ECO:0000256" key="1">
    <source>
        <dbReference type="SAM" id="Phobius"/>
    </source>
</evidence>
<keyword evidence="3" id="KW-1185">Reference proteome</keyword>
<dbReference type="Proteomes" id="UP000325577">
    <property type="component" value="Linkage Group LG20"/>
</dbReference>
<dbReference type="PANTHER" id="PTHR31414">
    <property type="entry name" value="TRANSMEMBRANE PROTEIN DDB_G0292058"/>
    <property type="match status" value="1"/>
</dbReference>
<feature type="transmembrane region" description="Helical" evidence="1">
    <location>
        <begin position="190"/>
        <end position="211"/>
    </location>
</feature>
<reference evidence="2 3" key="1">
    <citation type="submission" date="2019-09" db="EMBL/GenBank/DDBJ databases">
        <title>A chromosome-level genome assembly of the Chinese tupelo Nyssa sinensis.</title>
        <authorList>
            <person name="Yang X."/>
            <person name="Kang M."/>
            <person name="Yang Y."/>
            <person name="Xiong H."/>
            <person name="Wang M."/>
            <person name="Zhang Z."/>
            <person name="Wang Z."/>
            <person name="Wu H."/>
            <person name="Ma T."/>
            <person name="Liu J."/>
            <person name="Xi Z."/>
        </authorList>
    </citation>
    <scope>NUCLEOTIDE SEQUENCE [LARGE SCALE GENOMIC DNA]</scope>
    <source>
        <strain evidence="2">J267</strain>
        <tissue evidence="2">Leaf</tissue>
    </source>
</reference>
<gene>
    <name evidence="2" type="ORF">F0562_033866</name>
</gene>
<organism evidence="2 3">
    <name type="scientific">Nyssa sinensis</name>
    <dbReference type="NCBI Taxonomy" id="561372"/>
    <lineage>
        <taxon>Eukaryota</taxon>
        <taxon>Viridiplantae</taxon>
        <taxon>Streptophyta</taxon>
        <taxon>Embryophyta</taxon>
        <taxon>Tracheophyta</taxon>
        <taxon>Spermatophyta</taxon>
        <taxon>Magnoliopsida</taxon>
        <taxon>eudicotyledons</taxon>
        <taxon>Gunneridae</taxon>
        <taxon>Pentapetalae</taxon>
        <taxon>asterids</taxon>
        <taxon>Cornales</taxon>
        <taxon>Nyssaceae</taxon>
        <taxon>Nyssa</taxon>
    </lineage>
</organism>
<evidence type="ECO:0000313" key="3">
    <source>
        <dbReference type="Proteomes" id="UP000325577"/>
    </source>
</evidence>
<dbReference type="AlphaFoldDB" id="A0A5J5AE79"/>
<name>A0A5J5AE79_9ASTE</name>
<protein>
    <submittedName>
        <fullName evidence="2">Uncharacterized protein</fullName>
    </submittedName>
</protein>
<dbReference type="EMBL" id="CM018044">
    <property type="protein sequence ID" value="KAA8529335.1"/>
    <property type="molecule type" value="Genomic_DNA"/>
</dbReference>
<proteinExistence type="predicted"/>
<keyword evidence="1" id="KW-0812">Transmembrane</keyword>
<feature type="transmembrane region" description="Helical" evidence="1">
    <location>
        <begin position="158"/>
        <end position="178"/>
    </location>
</feature>
<dbReference type="PANTHER" id="PTHR31414:SF16">
    <property type="entry name" value="TRANSMEMBRANE PROTEIN"/>
    <property type="match status" value="1"/>
</dbReference>
<accession>A0A5J5AE79</accession>